<feature type="domain" description="DUF4455" evidence="3">
    <location>
        <begin position="131"/>
        <end position="582"/>
    </location>
</feature>
<dbReference type="InterPro" id="IPR028089">
    <property type="entry name" value="DUF4455"/>
</dbReference>
<proteinExistence type="predicted"/>
<feature type="compositionally biased region" description="Polar residues" evidence="2">
    <location>
        <begin position="1117"/>
        <end position="1129"/>
    </location>
</feature>
<keyword evidence="5" id="KW-1185">Reference proteome</keyword>
<comment type="caution">
    <text evidence="4">The sequence shown here is derived from an EMBL/GenBank/DDBJ whole genome shotgun (WGS) entry which is preliminary data.</text>
</comment>
<feature type="region of interest" description="Disordered" evidence="2">
    <location>
        <begin position="1105"/>
        <end position="1130"/>
    </location>
</feature>
<dbReference type="OrthoDB" id="431588at2759"/>
<feature type="compositionally biased region" description="Basic residues" evidence="2">
    <location>
        <begin position="595"/>
        <end position="611"/>
    </location>
</feature>
<protein>
    <submittedName>
        <fullName evidence="4">Putative coiled-coil domain-containing protein</fullName>
    </submittedName>
</protein>
<dbReference type="STRING" id="307972.A0A2G8KQ87"/>
<reference evidence="4 5" key="1">
    <citation type="journal article" date="2017" name="PLoS Biol.">
        <title>The sea cucumber genome provides insights into morphological evolution and visceral regeneration.</title>
        <authorList>
            <person name="Zhang X."/>
            <person name="Sun L."/>
            <person name="Yuan J."/>
            <person name="Sun Y."/>
            <person name="Gao Y."/>
            <person name="Zhang L."/>
            <person name="Li S."/>
            <person name="Dai H."/>
            <person name="Hamel J.F."/>
            <person name="Liu C."/>
            <person name="Yu Y."/>
            <person name="Liu S."/>
            <person name="Lin W."/>
            <person name="Guo K."/>
            <person name="Jin S."/>
            <person name="Xu P."/>
            <person name="Storey K.B."/>
            <person name="Huan P."/>
            <person name="Zhang T."/>
            <person name="Zhou Y."/>
            <person name="Zhang J."/>
            <person name="Lin C."/>
            <person name="Li X."/>
            <person name="Xing L."/>
            <person name="Huo D."/>
            <person name="Sun M."/>
            <person name="Wang L."/>
            <person name="Mercier A."/>
            <person name="Li F."/>
            <person name="Yang H."/>
            <person name="Xiang J."/>
        </authorList>
    </citation>
    <scope>NUCLEOTIDE SEQUENCE [LARGE SCALE GENOMIC DNA]</scope>
    <source>
        <strain evidence="4">Shaxun</strain>
        <tissue evidence="4">Muscle</tissue>
    </source>
</reference>
<feature type="region of interest" description="Disordered" evidence="2">
    <location>
        <begin position="583"/>
        <end position="655"/>
    </location>
</feature>
<evidence type="ECO:0000259" key="3">
    <source>
        <dbReference type="Pfam" id="PF14643"/>
    </source>
</evidence>
<evidence type="ECO:0000313" key="5">
    <source>
        <dbReference type="Proteomes" id="UP000230750"/>
    </source>
</evidence>
<dbReference type="PANTHER" id="PTHR21444:SF14">
    <property type="entry name" value="COILED-COIL DOMAIN-CONTAINING PROTEIN 180"/>
    <property type="match status" value="1"/>
</dbReference>
<feature type="compositionally biased region" description="Polar residues" evidence="2">
    <location>
        <begin position="1159"/>
        <end position="1173"/>
    </location>
</feature>
<dbReference type="EMBL" id="MRZV01000432">
    <property type="protein sequence ID" value="PIK50145.1"/>
    <property type="molecule type" value="Genomic_DNA"/>
</dbReference>
<dbReference type="PANTHER" id="PTHR21444">
    <property type="entry name" value="COILED-COIL DOMAIN-CONTAINING PROTEIN 180"/>
    <property type="match status" value="1"/>
</dbReference>
<name>A0A2G8KQ87_STIJA</name>
<dbReference type="AlphaFoldDB" id="A0A2G8KQ87"/>
<evidence type="ECO:0000256" key="1">
    <source>
        <dbReference type="SAM" id="Coils"/>
    </source>
</evidence>
<evidence type="ECO:0000313" key="4">
    <source>
        <dbReference type="EMBL" id="PIK50145.1"/>
    </source>
</evidence>
<evidence type="ECO:0000256" key="2">
    <source>
        <dbReference type="SAM" id="MobiDB-lite"/>
    </source>
</evidence>
<gene>
    <name evidence="4" type="ORF">BSL78_12991</name>
</gene>
<dbReference type="Pfam" id="PF14643">
    <property type="entry name" value="DUF4455"/>
    <property type="match status" value="1"/>
</dbReference>
<feature type="compositionally biased region" description="Low complexity" evidence="2">
    <location>
        <begin position="630"/>
        <end position="653"/>
    </location>
</feature>
<feature type="coiled-coil region" evidence="1">
    <location>
        <begin position="483"/>
        <end position="541"/>
    </location>
</feature>
<feature type="region of interest" description="Disordered" evidence="2">
    <location>
        <begin position="1144"/>
        <end position="1180"/>
    </location>
</feature>
<sequence>MAETQAAVRVVPSGQIYRQLFDAQAQLIKTLDKTEKRLLQKEPISQNVPIVHEGRETMGKSLLTDRPIKWLESQPNDGKTENPVSLRHSLEKALKESREPTSTLAAREVRSLADTVDVDKQGSDIIERISESRRLRHEAAVEDLHQDLTLLANELEPQISGTGVELLKKLADNDAVIEDILGLVASDEALQNYTLRELEDLWSEVEQQSTIRREWIREMSQTLNDIEMERQNSIKHLVKTYAKNLEQIAFLMAPDVQRLIERESQIINQTLLSNQRAYADLLARLMKTDIERDNHRTHWEGRVEDWKRLNTEIVIQKFTEFMDDSSITDPPIIKVILTELYHEQQTINQRRINLFNALRSMKPPSSTKSAVYRWNKELASICQELRDFTLTSCQDYTKSMKGYVELLQTGVCSDERVQEVVESFFLPKLGERQKVFENHLDTMDKSLENLAETTAHKLRSLFKYAQGAAHLWDVHEINLAKRERELQEKLEECRHNHDNVNQQMEANLDIVLDRLRQESSKESLQKSLEKAVELLDSIKESYDHFHIDQQNIVQAYPDSVQTEVLRYDAAVCKFYEVDRIHPSDKSKVKGQSVTRRTKHKTKQKKVKRRTPQPHTSPHPGDHDGPNRPPSVHSTGSSVVVSVTGRESSLSSVPSPVPMAVKEVLSTSKGTTFYVLTVAGEQGLAERDSERTGDAAFMTEGQEKGEDDVADYIKNVIIPESLFLELRKVLRIEFLNHLEDWTQQAKMSANSVVAAKLEELNSELDLRLHLHNPRCQRIEKDIHNVRGAELLLHQDRVTQHSKGVSTALNEIKTGFTSMQQEHEILVEKFQKQVDLMEGSFETATKSATLLSLSQQVSTKVESHMEVIRVSLRKFRQYLDQTLQMLRESNARFIKSFKLFSDGGNFSPEEVDTHKKKLEKLANKIDSAEGFVMADLEGMETRRLEQATEIANKFEDRFKNHLFDLTFIEKLTRWLTNTQVKIKGEVAESNSKAQDLMRHLNTLERRVDACKQPNLDKEQITSDQLLASLPSIFTAFEGRATVLNCRKAASKHHAVTLAKVGFSTEGKGQTVQGQAPVVIISTGQKSKVPVEDSAVLLIKNILVSQKVPSSSDGDDSDKQIVSGNRTGTNPASLLIEDSRAKAIVRTPGRTSEKERRPLVKRSTSLSLDSNPTKRSGSGMIRKKDTNLKFDPKYYIFGEKLERDKHFMAVVKRILQDSLDGLLSTAE</sequence>
<dbReference type="Proteomes" id="UP000230750">
    <property type="component" value="Unassembled WGS sequence"/>
</dbReference>
<keyword evidence="1" id="KW-0175">Coiled coil</keyword>
<accession>A0A2G8KQ87</accession>
<organism evidence="4 5">
    <name type="scientific">Stichopus japonicus</name>
    <name type="common">Sea cucumber</name>
    <dbReference type="NCBI Taxonomy" id="307972"/>
    <lineage>
        <taxon>Eukaryota</taxon>
        <taxon>Metazoa</taxon>
        <taxon>Echinodermata</taxon>
        <taxon>Eleutherozoa</taxon>
        <taxon>Echinozoa</taxon>
        <taxon>Holothuroidea</taxon>
        <taxon>Aspidochirotacea</taxon>
        <taxon>Aspidochirotida</taxon>
        <taxon>Stichopodidae</taxon>
        <taxon>Apostichopus</taxon>
    </lineage>
</organism>